<name>A0ABP9X064_9CHLR</name>
<evidence type="ECO:0008006" key="3">
    <source>
        <dbReference type="Google" id="ProtNLM"/>
    </source>
</evidence>
<protein>
    <recommendedName>
        <fullName evidence="3">GDYXXLXY domain-containing protein</fullName>
    </recommendedName>
</protein>
<dbReference type="EMBL" id="BAABRU010000008">
    <property type="protein sequence ID" value="GAA5528811.1"/>
    <property type="molecule type" value="Genomic_DNA"/>
</dbReference>
<sequence length="160" mass="18049">MSIRYGLIILSLVACLGLVNFSVVQREAIINTGRVVYLELAPVDPRSLLQGDYMQLNYDTLPFSYDQAFSSKGVLVLTVDQQHIGTFSHFEYGEQALAANQQRLKYRSRGYDVQLAADTFFFQEGTGERFAEARYAELHIDEAGEMALVGLRDKDLNLIK</sequence>
<dbReference type="InterPro" id="IPR025833">
    <property type="entry name" value="GDYXXLXY"/>
</dbReference>
<accession>A0ABP9X064</accession>
<organism evidence="1 2">
    <name type="scientific">Herpetosiphon gulosus</name>
    <dbReference type="NCBI Taxonomy" id="1973496"/>
    <lineage>
        <taxon>Bacteria</taxon>
        <taxon>Bacillati</taxon>
        <taxon>Chloroflexota</taxon>
        <taxon>Chloroflexia</taxon>
        <taxon>Herpetosiphonales</taxon>
        <taxon>Herpetosiphonaceae</taxon>
        <taxon>Herpetosiphon</taxon>
    </lineage>
</organism>
<comment type="caution">
    <text evidence="1">The sequence shown here is derived from an EMBL/GenBank/DDBJ whole genome shotgun (WGS) entry which is preliminary data.</text>
</comment>
<keyword evidence="2" id="KW-1185">Reference proteome</keyword>
<dbReference type="PROSITE" id="PS51257">
    <property type="entry name" value="PROKAR_LIPOPROTEIN"/>
    <property type="match status" value="1"/>
</dbReference>
<gene>
    <name evidence="1" type="ORF">Hgul01_02613</name>
</gene>
<proteinExistence type="predicted"/>
<dbReference type="Proteomes" id="UP001428290">
    <property type="component" value="Unassembled WGS sequence"/>
</dbReference>
<dbReference type="RefSeq" id="WP_345722427.1">
    <property type="nucleotide sequence ID" value="NZ_BAABRU010000008.1"/>
</dbReference>
<evidence type="ECO:0000313" key="1">
    <source>
        <dbReference type="EMBL" id="GAA5528811.1"/>
    </source>
</evidence>
<evidence type="ECO:0000313" key="2">
    <source>
        <dbReference type="Proteomes" id="UP001428290"/>
    </source>
</evidence>
<dbReference type="Pfam" id="PF14345">
    <property type="entry name" value="GDYXXLXY"/>
    <property type="match status" value="1"/>
</dbReference>
<reference evidence="1 2" key="1">
    <citation type="submission" date="2024-02" db="EMBL/GenBank/DDBJ databases">
        <title>Herpetosiphon gulosus NBRC 112829.</title>
        <authorList>
            <person name="Ichikawa N."/>
            <person name="Katano-Makiyama Y."/>
            <person name="Hidaka K."/>
        </authorList>
    </citation>
    <scope>NUCLEOTIDE SEQUENCE [LARGE SCALE GENOMIC DNA]</scope>
    <source>
        <strain evidence="1 2">NBRC 112829</strain>
    </source>
</reference>